<dbReference type="InterPro" id="IPR001633">
    <property type="entry name" value="EAL_dom"/>
</dbReference>
<evidence type="ECO:0000256" key="1">
    <source>
        <dbReference type="PROSITE-ProRule" id="PRU00169"/>
    </source>
</evidence>
<dbReference type="InterPro" id="IPR050706">
    <property type="entry name" value="Cyclic-di-GMP_PDE-like"/>
</dbReference>
<dbReference type="CDD" id="cd00156">
    <property type="entry name" value="REC"/>
    <property type="match status" value="1"/>
</dbReference>
<dbReference type="GO" id="GO:0071111">
    <property type="term" value="F:cyclic-guanylate-specific phosphodiesterase activity"/>
    <property type="evidence" value="ECO:0007669"/>
    <property type="project" value="UniProtKB-EC"/>
</dbReference>
<dbReference type="Gene3D" id="3.20.20.450">
    <property type="entry name" value="EAL domain"/>
    <property type="match status" value="1"/>
</dbReference>
<keyword evidence="5" id="KW-0378">Hydrolase</keyword>
<dbReference type="Pfam" id="PF00072">
    <property type="entry name" value="Response_reg"/>
    <property type="match status" value="1"/>
</dbReference>
<sequence length="481" mass="51839">MAASPAGVGARSQDDVAPHVVRLDGRRRSSAVEDGRIRGGREESAIRVLLVTADEEDQRIVQELLARAEHDRFRLEWVVDAEVGLERLAAGRYDVALVDGRLPGCHGLSLLRRAIRLGVETPMIVLCELGIPDLELEAIEAGAADLLDKEELDVGRLERAIRIALARKRHASQEHGAVRSDAATAPSDRSSCGHALAERTSDRSDARGSGGRSHDARPDRMAASRAGLARELARALESGEITAQFQPQVMLRPAELGLAVVPRWHHATLGTLEGRELATLAAAGPGEALTDWLIDAACRQARSWREGGLKGLHIAVPLPSCLPLARSRLAERVEALLAATGLPADRLELECDERLLLEELEDGMRMLLPLRELGVRLAVGGLGAGPISLAVLRDAPLRTVKLGRLLLRGMSEDRRRALTASAVMTLARQLGLRLVAEGVESQNQIQLLRAEGCDAVQSPLSCPPLPADACTDWLRLAARRG</sequence>
<dbReference type="EC" id="3.1.4.52" evidence="5"/>
<dbReference type="Gene3D" id="3.40.50.2300">
    <property type="match status" value="1"/>
</dbReference>
<feature type="compositionally biased region" description="Basic and acidic residues" evidence="2">
    <location>
        <begin position="196"/>
        <end position="222"/>
    </location>
</feature>
<dbReference type="PANTHER" id="PTHR33121:SF70">
    <property type="entry name" value="SIGNALING PROTEIN YKOW"/>
    <property type="match status" value="1"/>
</dbReference>
<dbReference type="EMBL" id="JBBLZC010000002">
    <property type="protein sequence ID" value="MEK0082175.1"/>
    <property type="molecule type" value="Genomic_DNA"/>
</dbReference>
<feature type="region of interest" description="Disordered" evidence="2">
    <location>
        <begin position="1"/>
        <end position="35"/>
    </location>
</feature>
<evidence type="ECO:0000256" key="2">
    <source>
        <dbReference type="SAM" id="MobiDB-lite"/>
    </source>
</evidence>
<keyword evidence="6" id="KW-1185">Reference proteome</keyword>
<feature type="domain" description="Response regulatory" evidence="3">
    <location>
        <begin position="47"/>
        <end position="164"/>
    </location>
</feature>
<dbReference type="RefSeq" id="WP_418158023.1">
    <property type="nucleotide sequence ID" value="NZ_JBBLZC010000002.1"/>
</dbReference>
<dbReference type="SUPFAM" id="SSF141868">
    <property type="entry name" value="EAL domain-like"/>
    <property type="match status" value="1"/>
</dbReference>
<organism evidence="5 6">
    <name type="scientific">Benzoatithermus flavus</name>
    <dbReference type="NCBI Taxonomy" id="3108223"/>
    <lineage>
        <taxon>Bacteria</taxon>
        <taxon>Pseudomonadati</taxon>
        <taxon>Pseudomonadota</taxon>
        <taxon>Alphaproteobacteria</taxon>
        <taxon>Geminicoccales</taxon>
        <taxon>Geminicoccaceae</taxon>
        <taxon>Benzoatithermus</taxon>
    </lineage>
</organism>
<dbReference type="CDD" id="cd01948">
    <property type="entry name" value="EAL"/>
    <property type="match status" value="1"/>
</dbReference>
<gene>
    <name evidence="5" type="ORF">U1T56_03350</name>
</gene>
<accession>A0ABU8XLV2</accession>
<feature type="modified residue" description="4-aspartylphosphate" evidence="1">
    <location>
        <position position="99"/>
    </location>
</feature>
<protein>
    <submittedName>
        <fullName evidence="5">EAL domain-containing response regulator</fullName>
        <ecNumber evidence="5">3.1.4.52</ecNumber>
    </submittedName>
</protein>
<name>A0ABU8XLV2_9PROT</name>
<dbReference type="SUPFAM" id="SSF52172">
    <property type="entry name" value="CheY-like"/>
    <property type="match status" value="1"/>
</dbReference>
<evidence type="ECO:0000259" key="4">
    <source>
        <dbReference type="PROSITE" id="PS50883"/>
    </source>
</evidence>
<dbReference type="InterPro" id="IPR035919">
    <property type="entry name" value="EAL_sf"/>
</dbReference>
<keyword evidence="1" id="KW-0597">Phosphoprotein</keyword>
<comment type="caution">
    <text evidence="5">The sequence shown here is derived from an EMBL/GenBank/DDBJ whole genome shotgun (WGS) entry which is preliminary data.</text>
</comment>
<evidence type="ECO:0000259" key="3">
    <source>
        <dbReference type="PROSITE" id="PS50110"/>
    </source>
</evidence>
<dbReference type="SMART" id="SM00448">
    <property type="entry name" value="REC"/>
    <property type="match status" value="1"/>
</dbReference>
<dbReference type="PROSITE" id="PS50110">
    <property type="entry name" value="RESPONSE_REGULATORY"/>
    <property type="match status" value="1"/>
</dbReference>
<dbReference type="PROSITE" id="PS50883">
    <property type="entry name" value="EAL"/>
    <property type="match status" value="1"/>
</dbReference>
<evidence type="ECO:0000313" key="6">
    <source>
        <dbReference type="Proteomes" id="UP001375743"/>
    </source>
</evidence>
<feature type="compositionally biased region" description="Basic and acidic residues" evidence="2">
    <location>
        <begin position="12"/>
        <end position="35"/>
    </location>
</feature>
<dbReference type="InterPro" id="IPR001789">
    <property type="entry name" value="Sig_transdc_resp-reg_receiver"/>
</dbReference>
<dbReference type="Proteomes" id="UP001375743">
    <property type="component" value="Unassembled WGS sequence"/>
</dbReference>
<feature type="region of interest" description="Disordered" evidence="2">
    <location>
        <begin position="174"/>
        <end position="224"/>
    </location>
</feature>
<reference evidence="5 6" key="1">
    <citation type="submission" date="2024-01" db="EMBL/GenBank/DDBJ databases">
        <title>Multi-omics insights into the function and evolution of sodium benzoate biodegradation pathways in Benzoatithermus flavus gen. nov., sp. nov. from hot spring.</title>
        <authorList>
            <person name="Hu C.-J."/>
            <person name="Li W.-J."/>
        </authorList>
    </citation>
    <scope>NUCLEOTIDE SEQUENCE [LARGE SCALE GENOMIC DNA]</scope>
    <source>
        <strain evidence="5 6">SYSU G07066</strain>
    </source>
</reference>
<dbReference type="Pfam" id="PF00563">
    <property type="entry name" value="EAL"/>
    <property type="match status" value="1"/>
</dbReference>
<proteinExistence type="predicted"/>
<feature type="domain" description="EAL" evidence="4">
    <location>
        <begin position="225"/>
        <end position="478"/>
    </location>
</feature>
<dbReference type="SMART" id="SM00052">
    <property type="entry name" value="EAL"/>
    <property type="match status" value="1"/>
</dbReference>
<dbReference type="PANTHER" id="PTHR33121">
    <property type="entry name" value="CYCLIC DI-GMP PHOSPHODIESTERASE PDEF"/>
    <property type="match status" value="1"/>
</dbReference>
<dbReference type="InterPro" id="IPR011006">
    <property type="entry name" value="CheY-like_superfamily"/>
</dbReference>
<evidence type="ECO:0000313" key="5">
    <source>
        <dbReference type="EMBL" id="MEK0082175.1"/>
    </source>
</evidence>